<feature type="region of interest" description="Disordered" evidence="1">
    <location>
        <begin position="149"/>
        <end position="179"/>
    </location>
</feature>
<dbReference type="Proteomes" id="UP000669060">
    <property type="component" value="Unassembled WGS sequence"/>
</dbReference>
<dbReference type="PANTHER" id="PTHR48267">
    <property type="entry name" value="CUPREDOXIN SUPERFAMILY PROTEIN"/>
    <property type="match status" value="1"/>
</dbReference>
<dbReference type="EMBL" id="JAELYA010000008">
    <property type="protein sequence ID" value="MBO3277499.1"/>
    <property type="molecule type" value="Genomic_DNA"/>
</dbReference>
<comment type="caution">
    <text evidence="4">The sequence shown here is derived from an EMBL/GenBank/DDBJ whole genome shotgun (WGS) entry which is preliminary data.</text>
</comment>
<dbReference type="PANTHER" id="PTHR48267:SF1">
    <property type="entry name" value="BILIRUBIN OXIDASE"/>
    <property type="match status" value="1"/>
</dbReference>
<evidence type="ECO:0000313" key="4">
    <source>
        <dbReference type="EMBL" id="MBO3277499.1"/>
    </source>
</evidence>
<accession>A0ABS3TY07</accession>
<organism evidence="4 5">
    <name type="scientific">Pseudomonas schmalbachii</name>
    <dbReference type="NCBI Taxonomy" id="2816993"/>
    <lineage>
        <taxon>Bacteria</taxon>
        <taxon>Pseudomonadati</taxon>
        <taxon>Pseudomonadota</taxon>
        <taxon>Gammaproteobacteria</taxon>
        <taxon>Pseudomonadales</taxon>
        <taxon>Pseudomonadaceae</taxon>
        <taxon>Pseudomonas</taxon>
    </lineage>
</organism>
<dbReference type="CDD" id="cd13889">
    <property type="entry name" value="CuRO_3_BOD"/>
    <property type="match status" value="1"/>
</dbReference>
<feature type="region of interest" description="Disordered" evidence="1">
    <location>
        <begin position="1"/>
        <end position="25"/>
    </location>
</feature>
<keyword evidence="2" id="KW-0472">Membrane</keyword>
<dbReference type="InterPro" id="IPR045087">
    <property type="entry name" value="Cu-oxidase_fam"/>
</dbReference>
<keyword evidence="5" id="KW-1185">Reference proteome</keyword>
<dbReference type="SUPFAM" id="SSF49503">
    <property type="entry name" value="Cupredoxins"/>
    <property type="match status" value="3"/>
</dbReference>
<evidence type="ECO:0000256" key="2">
    <source>
        <dbReference type="SAM" id="Phobius"/>
    </source>
</evidence>
<keyword evidence="2" id="KW-1133">Transmembrane helix</keyword>
<evidence type="ECO:0000259" key="3">
    <source>
        <dbReference type="Pfam" id="PF07731"/>
    </source>
</evidence>
<feature type="transmembrane region" description="Helical" evidence="2">
    <location>
        <begin position="35"/>
        <end position="59"/>
    </location>
</feature>
<dbReference type="Gene3D" id="2.60.40.420">
    <property type="entry name" value="Cupredoxins - blue copper proteins"/>
    <property type="match status" value="3"/>
</dbReference>
<name>A0ABS3TY07_9PSED</name>
<feature type="compositionally biased region" description="Pro residues" evidence="1">
    <location>
        <begin position="155"/>
        <end position="169"/>
    </location>
</feature>
<reference evidence="4 5" key="1">
    <citation type="submission" date="2020-12" db="EMBL/GenBank/DDBJ databases">
        <title>Pseudomonas schmalbachii sp. nov. isolated from millipede gut.</title>
        <authorList>
            <person name="Shelomi M."/>
        </authorList>
    </citation>
    <scope>NUCLEOTIDE SEQUENCE [LARGE SCALE GENOMIC DNA]</scope>
    <source>
        <strain evidence="4 5">Milli4</strain>
    </source>
</reference>
<proteinExistence type="predicted"/>
<sequence length="977" mass="107695">MRRTGNGEARADLPDSSANAVASKRSRSLFRKANAVPGTLLLLGLSVAAAAASLDYFGVPPSYDPSHYNDPPSDPLAYLLTGVEEGNHGSFEEPEGTEGDRKTPLKENVIPASAQTSFKIPTNGRPSPLFGAKPFSQSMLLFEEFGPEPFEHNPEPYPGGFPLPEPGPAPEQDSIVSRSGPDGSKLDAFLSHPGLYPVPTEFANDTDPNPWSAPVSAFLKRTVASPAEGRPPGQGWAHQRYNEFFPQGEFKTVQAGARVNNGPRDSYQLHGYKQPISGYSEFGPGGLYYATYSFEGDSKVPAFKVQGTTRGIGVRFHPDMPIQDHKSVWTFDGTMPPKLLMARYGQPIVMRHYNALPIDPAANMGFGLHTITTHEHNGHNPAESDGFANAFFFPGQYYDYRWPLQLAGYDSINTDASDDHAAFPCEPGETLYVNDKNPGLKQCENGRIKIRGDWRETMSTHWYHDHMLDFTAQNVYKGNAAMMNYYSAIDRGYEGPPAPGDDKDPNLRLPSGTARAWGNRDYDVNLLIADKAWDRNGQLWFNPFNTDGFLGDQILTNWTWKPYMDVRARSYRFRILNGSVSRYIKLAVVREIQGKGGEFKGPNSKVTYDRVPFHMIANDGNIMEHAVPFDGSMDLNGDGDLKDNFGILPVQGIAERYDIIIDFSKNGIKPGDKIYFVNLEEHDTGKGTKEAIPLDEVLSEDYKAVLKDTDKPDKTKWDKGDPGVGIFLQLRVQAYSGQDLAMNPADYEPAKPATKGKAAKPEGKVMIPLKLNRDNAADKARLAQARHRTFIFGRSDGTDAQPWTIKTDGGLGFAMDPRRISAAAQLASGPTSANDPTTPGTLEIWKIVNGGNGWEHPVHVHFEEGIILTRGGKKPPVWEQGARKDVYRVGGGDPDSGDNVEMAINFREFAGTYVEHCHNTQHEDNSMLLRWDIEHPGQFQLMPTPLPTWDGVTYAASAALPTYHSGDGKGPQVQAKN</sequence>
<protein>
    <submittedName>
        <fullName evidence="4">Multicopper oxidase domain-containing protein</fullName>
    </submittedName>
</protein>
<evidence type="ECO:0000256" key="1">
    <source>
        <dbReference type="SAM" id="MobiDB-lite"/>
    </source>
</evidence>
<gene>
    <name evidence="4" type="ORF">JFY56_19985</name>
</gene>
<dbReference type="InterPro" id="IPR011706">
    <property type="entry name" value="Cu-oxidase_C"/>
</dbReference>
<dbReference type="InterPro" id="IPR008972">
    <property type="entry name" value="Cupredoxin"/>
</dbReference>
<dbReference type="Pfam" id="PF07731">
    <property type="entry name" value="Cu-oxidase_2"/>
    <property type="match status" value="1"/>
</dbReference>
<evidence type="ECO:0000313" key="5">
    <source>
        <dbReference type="Proteomes" id="UP000669060"/>
    </source>
</evidence>
<feature type="domain" description="Plastocyanin-like" evidence="3">
    <location>
        <begin position="839"/>
        <end position="932"/>
    </location>
</feature>
<keyword evidence="2" id="KW-0812">Transmembrane</keyword>
<dbReference type="CDD" id="cd13866">
    <property type="entry name" value="CuRO_2_BOD"/>
    <property type="match status" value="1"/>
</dbReference>